<keyword evidence="3" id="KW-1185">Reference proteome</keyword>
<sequence>MKLSMLVTMCVLSVVSIAVSITGSAAEFKKLDGTYAITGRSLIDPPSGEKEDRVVFIVEGRAAKDIYNGIQALPQKSACDSKVYLKTAQSLACTKDGKLYR</sequence>
<evidence type="ECO:0000313" key="2">
    <source>
        <dbReference type="EMBL" id="MRW83864.1"/>
    </source>
</evidence>
<evidence type="ECO:0000256" key="1">
    <source>
        <dbReference type="SAM" id="SignalP"/>
    </source>
</evidence>
<keyword evidence="1" id="KW-0732">Signal</keyword>
<dbReference type="RefSeq" id="WP_154356912.1">
    <property type="nucleotide sequence ID" value="NZ_WKJL01000003.1"/>
</dbReference>
<protein>
    <submittedName>
        <fullName evidence="2">Uncharacterized protein</fullName>
    </submittedName>
</protein>
<gene>
    <name evidence="2" type="ORF">GJ698_07110</name>
</gene>
<dbReference type="Proteomes" id="UP000439986">
    <property type="component" value="Unassembled WGS sequence"/>
</dbReference>
<feature type="signal peptide" evidence="1">
    <location>
        <begin position="1"/>
        <end position="25"/>
    </location>
</feature>
<reference evidence="2 3" key="1">
    <citation type="submission" date="2019-11" db="EMBL/GenBank/DDBJ databases">
        <title>Novel species isolated from a subtropical stream in China.</title>
        <authorList>
            <person name="Lu H."/>
        </authorList>
    </citation>
    <scope>NUCLEOTIDE SEQUENCE [LARGE SCALE GENOMIC DNA]</scope>
    <source>
        <strain evidence="2 3">FT26W</strain>
    </source>
</reference>
<accession>A0A844D9W9</accession>
<proteinExistence type="predicted"/>
<feature type="chain" id="PRO_5032654232" evidence="1">
    <location>
        <begin position="26"/>
        <end position="101"/>
    </location>
</feature>
<comment type="caution">
    <text evidence="2">The sequence shown here is derived from an EMBL/GenBank/DDBJ whole genome shotgun (WGS) entry which is preliminary data.</text>
</comment>
<organism evidence="2 3">
    <name type="scientific">Duganella aquatilis</name>
    <dbReference type="NCBI Taxonomy" id="2666082"/>
    <lineage>
        <taxon>Bacteria</taxon>
        <taxon>Pseudomonadati</taxon>
        <taxon>Pseudomonadota</taxon>
        <taxon>Betaproteobacteria</taxon>
        <taxon>Burkholderiales</taxon>
        <taxon>Oxalobacteraceae</taxon>
        <taxon>Telluria group</taxon>
        <taxon>Duganella</taxon>
    </lineage>
</organism>
<dbReference type="AlphaFoldDB" id="A0A844D9W9"/>
<dbReference type="EMBL" id="WKJL01000003">
    <property type="protein sequence ID" value="MRW83864.1"/>
    <property type="molecule type" value="Genomic_DNA"/>
</dbReference>
<evidence type="ECO:0000313" key="3">
    <source>
        <dbReference type="Proteomes" id="UP000439986"/>
    </source>
</evidence>
<name>A0A844D9W9_9BURK</name>